<dbReference type="Proteomes" id="UP000438429">
    <property type="component" value="Unassembled WGS sequence"/>
</dbReference>
<name>A0A6A4TMG1_SCOMX</name>
<organism evidence="2 3">
    <name type="scientific">Scophthalmus maximus</name>
    <name type="common">Turbot</name>
    <name type="synonym">Psetta maxima</name>
    <dbReference type="NCBI Taxonomy" id="52904"/>
    <lineage>
        <taxon>Eukaryota</taxon>
        <taxon>Metazoa</taxon>
        <taxon>Chordata</taxon>
        <taxon>Craniata</taxon>
        <taxon>Vertebrata</taxon>
        <taxon>Euteleostomi</taxon>
        <taxon>Actinopterygii</taxon>
        <taxon>Neopterygii</taxon>
        <taxon>Teleostei</taxon>
        <taxon>Neoteleostei</taxon>
        <taxon>Acanthomorphata</taxon>
        <taxon>Carangaria</taxon>
        <taxon>Pleuronectiformes</taxon>
        <taxon>Pleuronectoidei</taxon>
        <taxon>Scophthalmidae</taxon>
        <taxon>Scophthalmus</taxon>
    </lineage>
</organism>
<proteinExistence type="predicted"/>
<dbReference type="AlphaFoldDB" id="A0A6A4TMG1"/>
<feature type="signal peptide" evidence="1">
    <location>
        <begin position="1"/>
        <end position="24"/>
    </location>
</feature>
<gene>
    <name evidence="2" type="ORF">F2P81_002127</name>
</gene>
<keyword evidence="1" id="KW-0732">Signal</keyword>
<evidence type="ECO:0000313" key="3">
    <source>
        <dbReference type="Proteomes" id="UP000438429"/>
    </source>
</evidence>
<protein>
    <recommendedName>
        <fullName evidence="4">Secreted protein</fullName>
    </recommendedName>
</protein>
<sequence>MAFATVWNYCVPLTVITVACLVRTDIPVHAMAASLFNVNIAVDVHAGKDVVDECSWLVDLDPFRRMLHAVDTPAGTPTVRCVFSPQLRCCTRTRTLVTPEQMTDFTSHLAPISSTLVFREKHELIPLFVSCHSNASNLPDSGTV</sequence>
<accession>A0A6A4TMG1</accession>
<comment type="caution">
    <text evidence="2">The sequence shown here is derived from an EMBL/GenBank/DDBJ whole genome shotgun (WGS) entry which is preliminary data.</text>
</comment>
<dbReference type="EMBL" id="VEVO01000002">
    <property type="protein sequence ID" value="KAF0045598.1"/>
    <property type="molecule type" value="Genomic_DNA"/>
</dbReference>
<feature type="chain" id="PRO_5025360642" description="Secreted protein" evidence="1">
    <location>
        <begin position="25"/>
        <end position="144"/>
    </location>
</feature>
<evidence type="ECO:0000256" key="1">
    <source>
        <dbReference type="SAM" id="SignalP"/>
    </source>
</evidence>
<evidence type="ECO:0000313" key="2">
    <source>
        <dbReference type="EMBL" id="KAF0045598.1"/>
    </source>
</evidence>
<reference evidence="2 3" key="1">
    <citation type="submission" date="2019-06" db="EMBL/GenBank/DDBJ databases">
        <title>Draft genomes of female and male turbot (Scophthalmus maximus).</title>
        <authorList>
            <person name="Xu H."/>
            <person name="Xu X.-W."/>
            <person name="Shao C."/>
            <person name="Chen S."/>
        </authorList>
    </citation>
    <scope>NUCLEOTIDE SEQUENCE [LARGE SCALE GENOMIC DNA]</scope>
    <source>
        <strain evidence="2">Ysfricsl-2016a</strain>
        <tissue evidence="2">Blood</tissue>
    </source>
</reference>
<evidence type="ECO:0008006" key="4">
    <source>
        <dbReference type="Google" id="ProtNLM"/>
    </source>
</evidence>